<dbReference type="EMBL" id="CAMXCT020000225">
    <property type="protein sequence ID" value="CAL1129207.1"/>
    <property type="molecule type" value="Genomic_DNA"/>
</dbReference>
<organism evidence="1">
    <name type="scientific">Cladocopium goreaui</name>
    <dbReference type="NCBI Taxonomy" id="2562237"/>
    <lineage>
        <taxon>Eukaryota</taxon>
        <taxon>Sar</taxon>
        <taxon>Alveolata</taxon>
        <taxon>Dinophyceae</taxon>
        <taxon>Suessiales</taxon>
        <taxon>Symbiodiniaceae</taxon>
        <taxon>Cladocopium</taxon>
    </lineage>
</organism>
<protein>
    <submittedName>
        <fullName evidence="1">Uncharacterized protein</fullName>
    </submittedName>
</protein>
<evidence type="ECO:0000313" key="2">
    <source>
        <dbReference type="EMBL" id="CAL4763144.1"/>
    </source>
</evidence>
<name>A0A9P1FJ44_9DINO</name>
<keyword evidence="3" id="KW-1185">Reference proteome</keyword>
<accession>A0A9P1FJ44</accession>
<reference evidence="2 3" key="2">
    <citation type="submission" date="2024-05" db="EMBL/GenBank/DDBJ databases">
        <authorList>
            <person name="Chen Y."/>
            <person name="Shah S."/>
            <person name="Dougan E. K."/>
            <person name="Thang M."/>
            <person name="Chan C."/>
        </authorList>
    </citation>
    <scope>NUCLEOTIDE SEQUENCE [LARGE SCALE GENOMIC DNA]</scope>
</reference>
<proteinExistence type="predicted"/>
<dbReference type="EMBL" id="CAMXCT030000225">
    <property type="protein sequence ID" value="CAL4763144.1"/>
    <property type="molecule type" value="Genomic_DNA"/>
</dbReference>
<evidence type="ECO:0000313" key="3">
    <source>
        <dbReference type="Proteomes" id="UP001152797"/>
    </source>
</evidence>
<dbReference type="Proteomes" id="UP001152797">
    <property type="component" value="Unassembled WGS sequence"/>
</dbReference>
<evidence type="ECO:0000313" key="1">
    <source>
        <dbReference type="EMBL" id="CAI3975832.1"/>
    </source>
</evidence>
<reference evidence="1" key="1">
    <citation type="submission" date="2022-10" db="EMBL/GenBank/DDBJ databases">
        <authorList>
            <person name="Chen Y."/>
            <person name="Dougan E. K."/>
            <person name="Chan C."/>
            <person name="Rhodes N."/>
            <person name="Thang M."/>
        </authorList>
    </citation>
    <scope>NUCLEOTIDE SEQUENCE</scope>
</reference>
<comment type="caution">
    <text evidence="1">The sequence shown here is derived from an EMBL/GenBank/DDBJ whole genome shotgun (WGS) entry which is preliminary data.</text>
</comment>
<sequence length="287" mass="30824">MAVAVAGWPWPGGRGRVAVAGRPRGWPWPGGRVAVAGWPWLWPGRWGGWPGGRMAGWPDGRMAGWPDGRLGGWAGGRVGGCGRVAVAVAVAGWPVGRDLWVGGDNTITPCSSAVKFLPLLSKLYLTIAFIITWNSHRKPAAVAFLSREEEMDEVNKRKQVAGWRVAGWPGVAVWPCGRVAVWPCGHVAVWPWSCGRGRVAVAVAVAVAAWPRGRVAGWPGGRGRGRGRGRVAGWPGGRVAGWLWPWPWPGRGRGRDGRQLKKAIVPETTLADPKCPRPLPTATRKVM</sequence>
<gene>
    <name evidence="1" type="ORF">C1SCF055_LOCUS4109</name>
</gene>
<dbReference type="AlphaFoldDB" id="A0A9P1FJ44"/>
<dbReference type="EMBL" id="CAMXCT010000225">
    <property type="protein sequence ID" value="CAI3975832.1"/>
    <property type="molecule type" value="Genomic_DNA"/>
</dbReference>